<proteinExistence type="predicted"/>
<evidence type="ECO:0000313" key="2">
    <source>
        <dbReference type="EMBL" id="VVA99458.1"/>
    </source>
</evidence>
<gene>
    <name evidence="2" type="ORF">ANE_LOCUS9903</name>
</gene>
<dbReference type="EMBL" id="CABITT030000003">
    <property type="protein sequence ID" value="VVA99458.1"/>
    <property type="molecule type" value="Genomic_DNA"/>
</dbReference>
<evidence type="ECO:0000313" key="3">
    <source>
        <dbReference type="Proteomes" id="UP000489600"/>
    </source>
</evidence>
<name>A0A565BCV5_9BRAS</name>
<comment type="caution">
    <text evidence="2">The sequence shown here is derived from an EMBL/GenBank/DDBJ whole genome shotgun (WGS) entry which is preliminary data.</text>
</comment>
<feature type="compositionally biased region" description="Basic and acidic residues" evidence="1">
    <location>
        <begin position="60"/>
        <end position="69"/>
    </location>
</feature>
<evidence type="ECO:0000256" key="1">
    <source>
        <dbReference type="SAM" id="MobiDB-lite"/>
    </source>
</evidence>
<organism evidence="2 3">
    <name type="scientific">Arabis nemorensis</name>
    <dbReference type="NCBI Taxonomy" id="586526"/>
    <lineage>
        <taxon>Eukaryota</taxon>
        <taxon>Viridiplantae</taxon>
        <taxon>Streptophyta</taxon>
        <taxon>Embryophyta</taxon>
        <taxon>Tracheophyta</taxon>
        <taxon>Spermatophyta</taxon>
        <taxon>Magnoliopsida</taxon>
        <taxon>eudicotyledons</taxon>
        <taxon>Gunneridae</taxon>
        <taxon>Pentapetalae</taxon>
        <taxon>rosids</taxon>
        <taxon>malvids</taxon>
        <taxon>Brassicales</taxon>
        <taxon>Brassicaceae</taxon>
        <taxon>Arabideae</taxon>
        <taxon>Arabis</taxon>
    </lineage>
</organism>
<dbReference type="AlphaFoldDB" id="A0A565BCV5"/>
<protein>
    <submittedName>
        <fullName evidence="2">Uncharacterized protein</fullName>
    </submittedName>
</protein>
<feature type="region of interest" description="Disordered" evidence="1">
    <location>
        <begin position="27"/>
        <end position="69"/>
    </location>
</feature>
<dbReference type="Proteomes" id="UP000489600">
    <property type="component" value="Unassembled WGS sequence"/>
</dbReference>
<reference evidence="2" key="1">
    <citation type="submission" date="2019-07" db="EMBL/GenBank/DDBJ databases">
        <authorList>
            <person name="Dittberner H."/>
        </authorList>
    </citation>
    <scope>NUCLEOTIDE SEQUENCE [LARGE SCALE GENOMIC DNA]</scope>
</reference>
<keyword evidence="3" id="KW-1185">Reference proteome</keyword>
<accession>A0A565BCV5</accession>
<sequence>MLDVRGFVHTIQLVMVEVVPSLLRHVPPGGFSVSDSEPNVEKDGDNDVENEPTTDWGIGKLKDNSVPRN</sequence>